<sequence>MRGQYMLKPKQMSRAVIVGHKNILEETVDALHKANLFHIEDFNEDGSDLKIGKPFEKGSEVSKRLVKIRSIASLLGVKDVAVAKQNPATVCSQLDSCLDTLDQELEVLVENKHALEAELKDIGSSKKEILPFTNLGLDLELYRGYENLVVFAGHVKENVEPDIARITSSYELFYDQKSGAIVLFVVREKAPQIAEVLAGTSFRESKIPDMTGSPSSLLVDLENREADISKKIQAIDTEIEALKLKYSDLILASNEVLSIEIEKAEAPLRIATTESSFIIDGWLPTDQYAELERTVNAATNGRAFVSSQEITKPDIKKVPIEYDNPKIVSPLQEIMNLYGRPTYKELDPSALIFITFPLLYGMILGDIGYALILLIGALIIKKVVSTDAVKPLMNILIYCQISTLFFGILYGEFLGFPLASYHGEHGIEPGLIPGFETLELFVSPFAAGEMIGFPLHRTHLVMTFIVATVFVGLIHLNLGYVVGFINEKRKHGISAAIFEKGSWIVVELGILLAVLGYLDMLPIIIGAIVFLVGVAMLVKGEGVKGPVELPSLLSNSLSYTRIIAVGLSSIYIASTVNLIAFEMMWQPGSPIGVMTIFAIVVFLFGHALNTALSIIAPGLHALRLQYVEFFGKFYEGGGRKYDPFGYIRKYTEEK</sequence>
<evidence type="ECO:0000256" key="1">
    <source>
        <dbReference type="ARBA" id="ARBA00004141"/>
    </source>
</evidence>
<evidence type="ECO:0000256" key="8">
    <source>
        <dbReference type="ARBA" id="ARBA00059506"/>
    </source>
</evidence>
<comment type="caution">
    <text evidence="11">The sequence shown here is derived from an EMBL/GenBank/DDBJ whole genome shotgun (WGS) entry which is preliminary data.</text>
</comment>
<comment type="subcellular location">
    <subcellularLocation>
        <location evidence="1">Membrane</location>
        <topology evidence="1">Multi-pass membrane protein</topology>
    </subcellularLocation>
</comment>
<feature type="transmembrane region" description="Helical" evidence="10">
    <location>
        <begin position="559"/>
        <end position="581"/>
    </location>
</feature>
<dbReference type="NCBIfam" id="NF004430">
    <property type="entry name" value="PRK05771.2-4"/>
    <property type="match status" value="1"/>
</dbReference>
<dbReference type="GO" id="GO:0007035">
    <property type="term" value="P:vacuolar acidification"/>
    <property type="evidence" value="ECO:0007669"/>
    <property type="project" value="TreeGrafter"/>
</dbReference>
<dbReference type="PANTHER" id="PTHR11629">
    <property type="entry name" value="VACUOLAR PROTON ATPASES"/>
    <property type="match status" value="1"/>
</dbReference>
<evidence type="ECO:0000256" key="3">
    <source>
        <dbReference type="ARBA" id="ARBA00022448"/>
    </source>
</evidence>
<keyword evidence="6 10" id="KW-0406">Ion transport</keyword>
<dbReference type="EMBL" id="JTEO01000004">
    <property type="protein sequence ID" value="MCQ6963008.1"/>
    <property type="molecule type" value="Genomic_DNA"/>
</dbReference>
<keyword evidence="4 10" id="KW-0812">Transmembrane</keyword>
<feature type="transmembrane region" description="Helical" evidence="10">
    <location>
        <begin position="497"/>
        <end position="515"/>
    </location>
</feature>
<proteinExistence type="inferred from homology"/>
<dbReference type="PANTHER" id="PTHR11629:SF63">
    <property type="entry name" value="V-TYPE PROTON ATPASE SUBUNIT A"/>
    <property type="match status" value="1"/>
</dbReference>
<feature type="transmembrane region" description="Helical" evidence="10">
    <location>
        <begin position="350"/>
        <end position="380"/>
    </location>
</feature>
<evidence type="ECO:0000256" key="5">
    <source>
        <dbReference type="ARBA" id="ARBA00022989"/>
    </source>
</evidence>
<dbReference type="AlphaFoldDB" id="A0AAE3L1B5"/>
<evidence type="ECO:0000313" key="12">
    <source>
        <dbReference type="Proteomes" id="UP001206983"/>
    </source>
</evidence>
<dbReference type="GO" id="GO:0016471">
    <property type="term" value="C:vacuolar proton-transporting V-type ATPase complex"/>
    <property type="evidence" value="ECO:0007669"/>
    <property type="project" value="TreeGrafter"/>
</dbReference>
<feature type="transmembrane region" description="Helical" evidence="10">
    <location>
        <begin position="392"/>
        <end position="411"/>
    </location>
</feature>
<dbReference type="InterPro" id="IPR002490">
    <property type="entry name" value="V-ATPase_116kDa_su"/>
</dbReference>
<dbReference type="Proteomes" id="UP001206983">
    <property type="component" value="Unassembled WGS sequence"/>
</dbReference>
<feature type="transmembrane region" description="Helical" evidence="10">
    <location>
        <begin position="593"/>
        <end position="616"/>
    </location>
</feature>
<name>A0AAE3L1B5_9EURY</name>
<dbReference type="GO" id="GO:0046961">
    <property type="term" value="F:proton-transporting ATPase activity, rotational mechanism"/>
    <property type="evidence" value="ECO:0007669"/>
    <property type="project" value="InterPro"/>
</dbReference>
<keyword evidence="5 10" id="KW-1133">Transmembrane helix</keyword>
<dbReference type="GO" id="GO:0051117">
    <property type="term" value="F:ATPase binding"/>
    <property type="evidence" value="ECO:0007669"/>
    <property type="project" value="TreeGrafter"/>
</dbReference>
<organism evidence="11 12">
    <name type="scientific">Methanolobus chelungpuianus</name>
    <dbReference type="NCBI Taxonomy" id="502115"/>
    <lineage>
        <taxon>Archaea</taxon>
        <taxon>Methanobacteriati</taxon>
        <taxon>Methanobacteriota</taxon>
        <taxon>Stenosarchaea group</taxon>
        <taxon>Methanomicrobia</taxon>
        <taxon>Methanosarcinales</taxon>
        <taxon>Methanosarcinaceae</taxon>
        <taxon>Methanolobus</taxon>
    </lineage>
</organism>
<evidence type="ECO:0000256" key="2">
    <source>
        <dbReference type="ARBA" id="ARBA00009904"/>
    </source>
</evidence>
<dbReference type="Pfam" id="PF01496">
    <property type="entry name" value="V_ATPase_I"/>
    <property type="match status" value="2"/>
</dbReference>
<evidence type="ECO:0000256" key="4">
    <source>
        <dbReference type="ARBA" id="ARBA00022692"/>
    </source>
</evidence>
<evidence type="ECO:0000256" key="6">
    <source>
        <dbReference type="ARBA" id="ARBA00023065"/>
    </source>
</evidence>
<dbReference type="Gene3D" id="3.30.70.2750">
    <property type="match status" value="1"/>
</dbReference>
<evidence type="ECO:0000256" key="7">
    <source>
        <dbReference type="ARBA" id="ARBA00023136"/>
    </source>
</evidence>
<gene>
    <name evidence="11" type="ORF">PV02_08080</name>
</gene>
<protein>
    <recommendedName>
        <fullName evidence="9 10">A-type ATP synthase subunit I</fullName>
    </recommendedName>
</protein>
<dbReference type="Gene3D" id="3.30.70.2170">
    <property type="match status" value="1"/>
</dbReference>
<evidence type="ECO:0000313" key="11">
    <source>
        <dbReference type="EMBL" id="MCQ6963008.1"/>
    </source>
</evidence>
<keyword evidence="3 10" id="KW-0813">Transport</keyword>
<dbReference type="GO" id="GO:0033179">
    <property type="term" value="C:proton-transporting V-type ATPase, V0 domain"/>
    <property type="evidence" value="ECO:0007669"/>
    <property type="project" value="InterPro"/>
</dbReference>
<accession>A0AAE3L1B5</accession>
<evidence type="ECO:0000256" key="10">
    <source>
        <dbReference type="RuleBase" id="RU361189"/>
    </source>
</evidence>
<evidence type="ECO:0000256" key="9">
    <source>
        <dbReference type="ARBA" id="ARBA00068671"/>
    </source>
</evidence>
<keyword evidence="7 10" id="KW-0472">Membrane</keyword>
<reference evidence="11 12" key="1">
    <citation type="journal article" date="2011" name="Appl. Environ. Microbiol.">
        <title>Methanogenic archaea isolated from Taiwan's Chelungpu fault.</title>
        <authorList>
            <person name="Wu S.Y."/>
            <person name="Lai M.C."/>
        </authorList>
    </citation>
    <scope>NUCLEOTIDE SEQUENCE [LARGE SCALE GENOMIC DNA]</scope>
    <source>
        <strain evidence="11 12">St545Mb</strain>
    </source>
</reference>
<dbReference type="Gene3D" id="1.20.1460.20">
    <property type="match status" value="1"/>
</dbReference>
<keyword evidence="12" id="KW-1185">Reference proteome</keyword>
<feature type="transmembrane region" description="Helical" evidence="10">
    <location>
        <begin position="460"/>
        <end position="485"/>
    </location>
</feature>
<comment type="function">
    <text evidence="8">Component of the A-type ATP synthase that produces ATP from ADP in the presence of a proton gradient across the membrane.</text>
</comment>
<comment type="similarity">
    <text evidence="2 10">Belongs to the V-ATPase 116 kDa subunit family.</text>
</comment>